<reference evidence="2 3" key="1">
    <citation type="submission" date="2016-03" db="EMBL/GenBank/DDBJ databases">
        <authorList>
            <person name="Cho S.-Y."/>
            <person name="Lim S."/>
            <person name="Kim H."/>
            <person name="Soh E.H."/>
            <person name="Moon J.S."/>
        </authorList>
    </citation>
    <scope>NUCLEOTIDE SEQUENCE [LARGE SCALE GENOMIC DNA]</scope>
    <source>
        <strain evidence="2 3">KCTC 3810</strain>
    </source>
</reference>
<name>A0ABX2V690_9BACL</name>
<dbReference type="RefSeq" id="WP_035413948.1">
    <property type="nucleotide sequence ID" value="NZ_LVVL01000019.1"/>
</dbReference>
<keyword evidence="3" id="KW-1185">Reference proteome</keyword>
<comment type="caution">
    <text evidence="2">The sequence shown here is derived from an EMBL/GenBank/DDBJ whole genome shotgun (WGS) entry which is preliminary data.</text>
</comment>
<organism evidence="2 3">
    <name type="scientific">Exiguobacterium undae</name>
    <dbReference type="NCBI Taxonomy" id="169177"/>
    <lineage>
        <taxon>Bacteria</taxon>
        <taxon>Bacillati</taxon>
        <taxon>Bacillota</taxon>
        <taxon>Bacilli</taxon>
        <taxon>Bacillales</taxon>
        <taxon>Bacillales Family XII. Incertae Sedis</taxon>
        <taxon>Exiguobacterium</taxon>
    </lineage>
</organism>
<evidence type="ECO:0000313" key="2">
    <source>
        <dbReference type="EMBL" id="OAN10136.1"/>
    </source>
</evidence>
<dbReference type="Proteomes" id="UP000078447">
    <property type="component" value="Unassembled WGS sequence"/>
</dbReference>
<dbReference type="EMBL" id="LVVL01000019">
    <property type="protein sequence ID" value="OAN10136.1"/>
    <property type="molecule type" value="Genomic_DNA"/>
</dbReference>
<dbReference type="PROSITE" id="PS51459">
    <property type="entry name" value="FIDO"/>
    <property type="match status" value="1"/>
</dbReference>
<dbReference type="SUPFAM" id="SSF140931">
    <property type="entry name" value="Fic-like"/>
    <property type="match status" value="1"/>
</dbReference>
<proteinExistence type="predicted"/>
<accession>A0ABX2V690</accession>
<dbReference type="Gene3D" id="1.10.3290.10">
    <property type="entry name" value="Fido-like domain"/>
    <property type="match status" value="1"/>
</dbReference>
<evidence type="ECO:0000313" key="3">
    <source>
        <dbReference type="Proteomes" id="UP000078447"/>
    </source>
</evidence>
<sequence>MIHPFREGNGRTQKIFIEKVADNLGYSLQLEKVDSKKLLEVTIESVNGTGRPLKKVFEEVLVTKHFKSKSDHPQINSKSVTSINIIKNNYDLER</sequence>
<protein>
    <recommendedName>
        <fullName evidence="1">Fido domain-containing protein</fullName>
    </recommendedName>
</protein>
<evidence type="ECO:0000259" key="1">
    <source>
        <dbReference type="PROSITE" id="PS51459"/>
    </source>
</evidence>
<gene>
    <name evidence="2" type="ORF">A3783_15345</name>
</gene>
<dbReference type="InterPro" id="IPR036597">
    <property type="entry name" value="Fido-like_dom_sf"/>
</dbReference>
<feature type="domain" description="Fido" evidence="1">
    <location>
        <begin position="1"/>
        <end position="59"/>
    </location>
</feature>
<dbReference type="InterPro" id="IPR003812">
    <property type="entry name" value="Fido"/>
</dbReference>